<evidence type="ECO:0000313" key="7">
    <source>
        <dbReference type="Proteomes" id="UP000192513"/>
    </source>
</evidence>
<dbReference type="GO" id="GO:0003700">
    <property type="term" value="F:DNA-binding transcription factor activity"/>
    <property type="evidence" value="ECO:0007669"/>
    <property type="project" value="TreeGrafter"/>
</dbReference>
<dbReference type="PANTHER" id="PTHR30055:SF234">
    <property type="entry name" value="HTH-TYPE TRANSCRIPTIONAL REGULATOR BETI"/>
    <property type="match status" value="1"/>
</dbReference>
<dbReference type="RefSeq" id="WP_067920440.1">
    <property type="nucleotide sequence ID" value="NZ_AP022619.1"/>
</dbReference>
<dbReference type="InterPro" id="IPR001647">
    <property type="entry name" value="HTH_TetR"/>
</dbReference>
<protein>
    <submittedName>
        <fullName evidence="6">TetR family transcriptional regulator</fullName>
    </submittedName>
</protein>
<evidence type="ECO:0000259" key="5">
    <source>
        <dbReference type="PROSITE" id="PS50977"/>
    </source>
</evidence>
<keyword evidence="7" id="KW-1185">Reference proteome</keyword>
<evidence type="ECO:0000256" key="4">
    <source>
        <dbReference type="PROSITE-ProRule" id="PRU00335"/>
    </source>
</evidence>
<dbReference type="PANTHER" id="PTHR30055">
    <property type="entry name" value="HTH-TYPE TRANSCRIPTIONAL REGULATOR RUTR"/>
    <property type="match status" value="1"/>
</dbReference>
<keyword evidence="2 4" id="KW-0238">DNA-binding</keyword>
<dbReference type="GO" id="GO:0000976">
    <property type="term" value="F:transcription cis-regulatory region binding"/>
    <property type="evidence" value="ECO:0007669"/>
    <property type="project" value="TreeGrafter"/>
</dbReference>
<gene>
    <name evidence="6" type="ORF">BST39_04460</name>
</gene>
<accession>A0A1X0IF30</accession>
<feature type="DNA-binding region" description="H-T-H motif" evidence="4">
    <location>
        <begin position="38"/>
        <end position="57"/>
    </location>
</feature>
<dbReference type="InterPro" id="IPR009057">
    <property type="entry name" value="Homeodomain-like_sf"/>
</dbReference>
<keyword evidence="1" id="KW-0805">Transcription regulation</keyword>
<evidence type="ECO:0000256" key="2">
    <source>
        <dbReference type="ARBA" id="ARBA00023125"/>
    </source>
</evidence>
<dbReference type="STRING" id="590652.BST39_04460"/>
<reference evidence="6 7" key="1">
    <citation type="submission" date="2017-02" db="EMBL/GenBank/DDBJ databases">
        <title>The new phylogeny of genus Mycobacterium.</title>
        <authorList>
            <person name="Tortoli E."/>
            <person name="Trovato A."/>
            <person name="Cirillo D.M."/>
        </authorList>
    </citation>
    <scope>NUCLEOTIDE SEQUENCE [LARGE SCALE GENOMIC DNA]</scope>
    <source>
        <strain evidence="6 7">DSM 45000</strain>
    </source>
</reference>
<evidence type="ECO:0000256" key="3">
    <source>
        <dbReference type="ARBA" id="ARBA00023163"/>
    </source>
</evidence>
<name>A0A1X0IF30_9MYCO</name>
<dbReference type="SUPFAM" id="SSF46689">
    <property type="entry name" value="Homeodomain-like"/>
    <property type="match status" value="1"/>
</dbReference>
<keyword evidence="3" id="KW-0804">Transcription</keyword>
<dbReference type="Proteomes" id="UP000192513">
    <property type="component" value="Unassembled WGS sequence"/>
</dbReference>
<dbReference type="AlphaFoldDB" id="A0A1X0IF30"/>
<feature type="domain" description="HTH tetR-type" evidence="5">
    <location>
        <begin position="15"/>
        <end position="75"/>
    </location>
</feature>
<organism evidence="6 7">
    <name type="scientific">Mycobacterium paraseoulense</name>
    <dbReference type="NCBI Taxonomy" id="590652"/>
    <lineage>
        <taxon>Bacteria</taxon>
        <taxon>Bacillati</taxon>
        <taxon>Actinomycetota</taxon>
        <taxon>Actinomycetes</taxon>
        <taxon>Mycobacteriales</taxon>
        <taxon>Mycobacteriaceae</taxon>
        <taxon>Mycobacterium</taxon>
    </lineage>
</organism>
<proteinExistence type="predicted"/>
<sequence length="199" mass="22012">MDVHPVSAPGRPRDPSTENRVYAAAKQELAARGFEGFSMRGVARRSGVARPSLLLRWPNRDALILDTLERLIEWPRPRPEAGVRAELDAIVAHLGRVMAPEMLSIQLRLIADAPRHPELYAAFQDKVIAKAGKRLVGLLESAVRERLLPPDADVRWAADALIGVMYMRTIRAPGRQPPSPAAQREIIDALWEGLTAVRG</sequence>
<dbReference type="InterPro" id="IPR050109">
    <property type="entry name" value="HTH-type_TetR-like_transc_reg"/>
</dbReference>
<comment type="caution">
    <text evidence="6">The sequence shown here is derived from an EMBL/GenBank/DDBJ whole genome shotgun (WGS) entry which is preliminary data.</text>
</comment>
<dbReference type="InterPro" id="IPR036271">
    <property type="entry name" value="Tet_transcr_reg_TetR-rel_C_sf"/>
</dbReference>
<dbReference type="OrthoDB" id="9796019at2"/>
<dbReference type="Pfam" id="PF16859">
    <property type="entry name" value="TetR_C_11"/>
    <property type="match status" value="1"/>
</dbReference>
<dbReference type="SUPFAM" id="SSF48498">
    <property type="entry name" value="Tetracyclin repressor-like, C-terminal domain"/>
    <property type="match status" value="1"/>
</dbReference>
<dbReference type="InterPro" id="IPR011075">
    <property type="entry name" value="TetR_C"/>
</dbReference>
<dbReference type="PROSITE" id="PS50977">
    <property type="entry name" value="HTH_TETR_2"/>
    <property type="match status" value="1"/>
</dbReference>
<dbReference type="Gene3D" id="1.10.357.10">
    <property type="entry name" value="Tetracycline Repressor, domain 2"/>
    <property type="match status" value="1"/>
</dbReference>
<dbReference type="Pfam" id="PF00440">
    <property type="entry name" value="TetR_N"/>
    <property type="match status" value="1"/>
</dbReference>
<dbReference type="Gene3D" id="1.10.10.60">
    <property type="entry name" value="Homeodomain-like"/>
    <property type="match status" value="1"/>
</dbReference>
<evidence type="ECO:0000256" key="1">
    <source>
        <dbReference type="ARBA" id="ARBA00023015"/>
    </source>
</evidence>
<evidence type="ECO:0000313" key="6">
    <source>
        <dbReference type="EMBL" id="ORB45470.1"/>
    </source>
</evidence>
<dbReference type="EMBL" id="MVIE01000004">
    <property type="protein sequence ID" value="ORB45470.1"/>
    <property type="molecule type" value="Genomic_DNA"/>
</dbReference>